<reference evidence="1 2" key="1">
    <citation type="submission" date="2014-06" db="EMBL/GenBank/DDBJ databases">
        <title>Evolutionary Origins and Diversification of the Mycorrhizal Mutualists.</title>
        <authorList>
            <consortium name="DOE Joint Genome Institute"/>
            <consortium name="Mycorrhizal Genomics Consortium"/>
            <person name="Kohler A."/>
            <person name="Kuo A."/>
            <person name="Nagy L.G."/>
            <person name="Floudas D."/>
            <person name="Copeland A."/>
            <person name="Barry K.W."/>
            <person name="Cichocki N."/>
            <person name="Veneault-Fourrey C."/>
            <person name="LaButti K."/>
            <person name="Lindquist E.A."/>
            <person name="Lipzen A."/>
            <person name="Lundell T."/>
            <person name="Morin E."/>
            <person name="Murat C."/>
            <person name="Riley R."/>
            <person name="Ohm R."/>
            <person name="Sun H."/>
            <person name="Tunlid A."/>
            <person name="Henrissat B."/>
            <person name="Grigoriev I.V."/>
            <person name="Hibbett D.S."/>
            <person name="Martin F."/>
        </authorList>
    </citation>
    <scope>NUCLEOTIDE SEQUENCE [LARGE SCALE GENOMIC DNA]</scope>
    <source>
        <strain evidence="1 2">SS14</strain>
    </source>
</reference>
<gene>
    <name evidence="1" type="ORF">M422DRAFT_270032</name>
</gene>
<dbReference type="AlphaFoldDB" id="A0A0C9UTI0"/>
<dbReference type="Proteomes" id="UP000054279">
    <property type="component" value="Unassembled WGS sequence"/>
</dbReference>
<evidence type="ECO:0000313" key="1">
    <source>
        <dbReference type="EMBL" id="KIJ28631.1"/>
    </source>
</evidence>
<dbReference type="EMBL" id="KN837301">
    <property type="protein sequence ID" value="KIJ28631.1"/>
    <property type="molecule type" value="Genomic_DNA"/>
</dbReference>
<name>A0A0C9UTI0_SPHS4</name>
<accession>A0A0C9UTI0</accession>
<protein>
    <submittedName>
        <fullName evidence="1">Uncharacterized protein</fullName>
    </submittedName>
</protein>
<dbReference type="HOGENOM" id="CLU_2198673_0_0_1"/>
<organism evidence="1 2">
    <name type="scientific">Sphaerobolus stellatus (strain SS14)</name>
    <dbReference type="NCBI Taxonomy" id="990650"/>
    <lineage>
        <taxon>Eukaryota</taxon>
        <taxon>Fungi</taxon>
        <taxon>Dikarya</taxon>
        <taxon>Basidiomycota</taxon>
        <taxon>Agaricomycotina</taxon>
        <taxon>Agaricomycetes</taxon>
        <taxon>Phallomycetidae</taxon>
        <taxon>Geastrales</taxon>
        <taxon>Sphaerobolaceae</taxon>
        <taxon>Sphaerobolus</taxon>
    </lineage>
</organism>
<proteinExistence type="predicted"/>
<keyword evidence="2" id="KW-1185">Reference proteome</keyword>
<evidence type="ECO:0000313" key="2">
    <source>
        <dbReference type="Proteomes" id="UP000054279"/>
    </source>
</evidence>
<sequence>MRLVHEYTKLFWFRDASAVIVKLLISGSRSRRGHAIGQPPECATLWVHPPLGLRGKERDFAAIPSLRSTSLVSRVAFLEGSRRNPTSFVLTLLVSRVAFFAFPPTAAL</sequence>